<accession>A0A1P8KB59</accession>
<proteinExistence type="predicted"/>
<evidence type="ECO:0000313" key="1">
    <source>
        <dbReference type="EMBL" id="APW43240.1"/>
    </source>
</evidence>
<keyword evidence="2" id="KW-1185">Reference proteome</keyword>
<protein>
    <recommendedName>
        <fullName evidence="3">STAS/SEC14 domain-containing protein</fullName>
    </recommendedName>
</protein>
<organism evidence="1 2">
    <name type="scientific">Rhodoferax saidenbachensis</name>
    <dbReference type="NCBI Taxonomy" id="1484693"/>
    <lineage>
        <taxon>Bacteria</taxon>
        <taxon>Pseudomonadati</taxon>
        <taxon>Pseudomonadota</taxon>
        <taxon>Betaproteobacteria</taxon>
        <taxon>Burkholderiales</taxon>
        <taxon>Comamonadaceae</taxon>
        <taxon>Rhodoferax</taxon>
    </lineage>
</organism>
<evidence type="ECO:0008006" key="3">
    <source>
        <dbReference type="Google" id="ProtNLM"/>
    </source>
</evidence>
<dbReference type="EMBL" id="CP019239">
    <property type="protein sequence ID" value="APW43240.1"/>
    <property type="molecule type" value="Genomic_DNA"/>
</dbReference>
<dbReference type="AlphaFoldDB" id="A0A1P8KB59"/>
<dbReference type="Proteomes" id="UP000186110">
    <property type="component" value="Chromosome"/>
</dbReference>
<evidence type="ECO:0000313" key="2">
    <source>
        <dbReference type="Proteomes" id="UP000186110"/>
    </source>
</evidence>
<sequence>MEAPPMTPPFFKPHGSAQVERSGAILTVHMRGDWNAEMRDQTGKAMMKHAPTLNAAGPWGIINCLHDTLVYSEDIYTNTRLAYAARPPGSRLAAVAFVIGPQVEAASLMRPRFENLLDGIIPSGVFTDYAKAQEWLQAQLQAK</sequence>
<dbReference type="STRING" id="1484693.RS694_12360"/>
<name>A0A1P8KB59_9BURK</name>
<dbReference type="KEGG" id="rsb:RS694_12360"/>
<reference evidence="1 2" key="1">
    <citation type="submission" date="2017-01" db="EMBL/GenBank/DDBJ databases">
        <authorList>
            <person name="Mah S.A."/>
            <person name="Swanson W.J."/>
            <person name="Moy G.W."/>
            <person name="Vacquier V.D."/>
        </authorList>
    </citation>
    <scope>NUCLEOTIDE SEQUENCE [LARGE SCALE GENOMIC DNA]</scope>
    <source>
        <strain evidence="1 2">DSM 22694</strain>
    </source>
</reference>
<gene>
    <name evidence="1" type="ORF">RS694_12360</name>
</gene>